<keyword evidence="5" id="KW-0862">Zinc</keyword>
<accession>A0AAD3MLQ1</accession>
<dbReference type="GO" id="GO:0005634">
    <property type="term" value="C:nucleus"/>
    <property type="evidence" value="ECO:0007669"/>
    <property type="project" value="UniProtKB-SubCell"/>
</dbReference>
<evidence type="ECO:0000313" key="9">
    <source>
        <dbReference type="Proteomes" id="UP001279410"/>
    </source>
</evidence>
<gene>
    <name evidence="8" type="ORF">AKAME5_002859000</name>
</gene>
<keyword evidence="4" id="KW-0863">Zinc-finger</keyword>
<dbReference type="AlphaFoldDB" id="A0AAD3MLQ1"/>
<evidence type="ECO:0000313" key="8">
    <source>
        <dbReference type="EMBL" id="GLD55684.1"/>
    </source>
</evidence>
<dbReference type="PANTHER" id="PTHR23067">
    <property type="entry name" value="DOUBLE-STRANDED RNA-BINDING ZINC FINGER PROTEIN"/>
    <property type="match status" value="1"/>
</dbReference>
<name>A0AAD3MLQ1_LATJO</name>
<dbReference type="GO" id="GO:0008270">
    <property type="term" value="F:zinc ion binding"/>
    <property type="evidence" value="ECO:0007669"/>
    <property type="project" value="UniProtKB-KW"/>
</dbReference>
<keyword evidence="3" id="KW-0677">Repeat</keyword>
<proteinExistence type="predicted"/>
<protein>
    <submittedName>
        <fullName evidence="8">Zinc finger protein 385C</fullName>
    </submittedName>
</protein>
<comment type="subcellular location">
    <subcellularLocation>
        <location evidence="1">Nucleus</location>
    </subcellularLocation>
</comment>
<evidence type="ECO:0000256" key="1">
    <source>
        <dbReference type="ARBA" id="ARBA00004123"/>
    </source>
</evidence>
<evidence type="ECO:0000256" key="3">
    <source>
        <dbReference type="ARBA" id="ARBA00022737"/>
    </source>
</evidence>
<dbReference type="PANTHER" id="PTHR23067:SF6">
    <property type="entry name" value="ZINC FINGER PROTEIN 385C"/>
    <property type="match status" value="1"/>
</dbReference>
<organism evidence="8 9">
    <name type="scientific">Lates japonicus</name>
    <name type="common">Japanese lates</name>
    <dbReference type="NCBI Taxonomy" id="270547"/>
    <lineage>
        <taxon>Eukaryota</taxon>
        <taxon>Metazoa</taxon>
        <taxon>Chordata</taxon>
        <taxon>Craniata</taxon>
        <taxon>Vertebrata</taxon>
        <taxon>Euteleostomi</taxon>
        <taxon>Actinopterygii</taxon>
        <taxon>Neopterygii</taxon>
        <taxon>Teleostei</taxon>
        <taxon>Neoteleostei</taxon>
        <taxon>Acanthomorphata</taxon>
        <taxon>Carangaria</taxon>
        <taxon>Carangaria incertae sedis</taxon>
        <taxon>Centropomidae</taxon>
        <taxon>Lates</taxon>
    </lineage>
</organism>
<dbReference type="Proteomes" id="UP001279410">
    <property type="component" value="Unassembled WGS sequence"/>
</dbReference>
<keyword evidence="9" id="KW-1185">Reference proteome</keyword>
<feature type="region of interest" description="Disordered" evidence="7">
    <location>
        <begin position="75"/>
        <end position="177"/>
    </location>
</feature>
<evidence type="ECO:0000256" key="7">
    <source>
        <dbReference type="SAM" id="MobiDB-lite"/>
    </source>
</evidence>
<evidence type="ECO:0000256" key="5">
    <source>
        <dbReference type="ARBA" id="ARBA00022833"/>
    </source>
</evidence>
<keyword evidence="6" id="KW-0539">Nucleus</keyword>
<reference evidence="8" key="1">
    <citation type="submission" date="2022-08" db="EMBL/GenBank/DDBJ databases">
        <title>Genome sequencing of akame (Lates japonicus).</title>
        <authorList>
            <person name="Hashiguchi Y."/>
            <person name="Takahashi H."/>
        </authorList>
    </citation>
    <scope>NUCLEOTIDE SEQUENCE</scope>
    <source>
        <strain evidence="8">Kochi</strain>
    </source>
</reference>
<keyword evidence="2" id="KW-0479">Metal-binding</keyword>
<feature type="non-terminal residue" evidence="8">
    <location>
        <position position="1"/>
    </location>
</feature>
<evidence type="ECO:0000256" key="2">
    <source>
        <dbReference type="ARBA" id="ARBA00022723"/>
    </source>
</evidence>
<evidence type="ECO:0000256" key="4">
    <source>
        <dbReference type="ARBA" id="ARBA00022771"/>
    </source>
</evidence>
<dbReference type="InterPro" id="IPR051845">
    <property type="entry name" value="Znf385"/>
</dbReference>
<dbReference type="EMBL" id="BRZM01004225">
    <property type="protein sequence ID" value="GLD55684.1"/>
    <property type="molecule type" value="Genomic_DNA"/>
</dbReference>
<sequence>MQYLLPTFNCPALPLGGDHTVESLHIRGHFATNGIPVQKAVINHTFGVLWCPQEEKTDYLLQHLPLSALTPTNQAEAHYKGHKHARKLKAMEAQKNRQRRAGEASSTGRERDRDRDRERDRDRDRNKTSTSEAALPALMDTSLVEGTSLQTDLEPPNLRPSWRRVPGAQLCRTPVSR</sequence>
<feature type="compositionally biased region" description="Basic and acidic residues" evidence="7">
    <location>
        <begin position="108"/>
        <end position="127"/>
    </location>
</feature>
<comment type="caution">
    <text evidence="8">The sequence shown here is derived from an EMBL/GenBank/DDBJ whole genome shotgun (WGS) entry which is preliminary data.</text>
</comment>
<evidence type="ECO:0000256" key="6">
    <source>
        <dbReference type="ARBA" id="ARBA00023242"/>
    </source>
</evidence>